<accession>A0A8S1EBU9</accession>
<gene>
    <name evidence="2" type="ORF">CBOVIS_LOCUS2520</name>
</gene>
<evidence type="ECO:0000256" key="1">
    <source>
        <dbReference type="SAM" id="MobiDB-lite"/>
    </source>
</evidence>
<dbReference type="Proteomes" id="UP000494206">
    <property type="component" value="Unassembled WGS sequence"/>
</dbReference>
<keyword evidence="3" id="KW-1185">Reference proteome</keyword>
<protein>
    <submittedName>
        <fullName evidence="2">Uncharacterized protein</fullName>
    </submittedName>
</protein>
<dbReference type="EMBL" id="CADEPM010000002">
    <property type="protein sequence ID" value="CAB3399388.1"/>
    <property type="molecule type" value="Genomic_DNA"/>
</dbReference>
<proteinExistence type="predicted"/>
<comment type="caution">
    <text evidence="2">The sequence shown here is derived from an EMBL/GenBank/DDBJ whole genome shotgun (WGS) entry which is preliminary data.</text>
</comment>
<name>A0A8S1EBU9_9PELO</name>
<feature type="compositionally biased region" description="Basic and acidic residues" evidence="1">
    <location>
        <begin position="9"/>
        <end position="19"/>
    </location>
</feature>
<sequence>MPKNLQLHENAEPIERNNNDKTNLTQVSNQQAHVDKTNKLSSNAMISTFSEKDHIWEQLLPPDDYSCMISGSNEENNCFDEELSALFPCSRCSSPNSLIQSKESQKKDSYMLMGSVEKPGERFVDNMAESDDVFFG</sequence>
<feature type="region of interest" description="Disordered" evidence="1">
    <location>
        <begin position="1"/>
        <end position="22"/>
    </location>
</feature>
<evidence type="ECO:0000313" key="3">
    <source>
        <dbReference type="Proteomes" id="UP000494206"/>
    </source>
</evidence>
<dbReference type="AlphaFoldDB" id="A0A8S1EBU9"/>
<reference evidence="2 3" key="1">
    <citation type="submission" date="2020-04" db="EMBL/GenBank/DDBJ databases">
        <authorList>
            <person name="Laetsch R D."/>
            <person name="Stevens L."/>
            <person name="Kumar S."/>
            <person name="Blaxter L. M."/>
        </authorList>
    </citation>
    <scope>NUCLEOTIDE SEQUENCE [LARGE SCALE GENOMIC DNA]</scope>
</reference>
<evidence type="ECO:0000313" key="2">
    <source>
        <dbReference type="EMBL" id="CAB3399388.1"/>
    </source>
</evidence>
<organism evidence="2 3">
    <name type="scientific">Caenorhabditis bovis</name>
    <dbReference type="NCBI Taxonomy" id="2654633"/>
    <lineage>
        <taxon>Eukaryota</taxon>
        <taxon>Metazoa</taxon>
        <taxon>Ecdysozoa</taxon>
        <taxon>Nematoda</taxon>
        <taxon>Chromadorea</taxon>
        <taxon>Rhabditida</taxon>
        <taxon>Rhabditina</taxon>
        <taxon>Rhabditomorpha</taxon>
        <taxon>Rhabditoidea</taxon>
        <taxon>Rhabditidae</taxon>
        <taxon>Peloderinae</taxon>
        <taxon>Caenorhabditis</taxon>
    </lineage>
</organism>